<organism evidence="1 2">
    <name type="scientific">Thermospira aquatica</name>
    <dbReference type="NCBI Taxonomy" id="2828656"/>
    <lineage>
        <taxon>Bacteria</taxon>
        <taxon>Pseudomonadati</taxon>
        <taxon>Spirochaetota</taxon>
        <taxon>Spirochaetia</taxon>
        <taxon>Brevinematales</taxon>
        <taxon>Thermospiraceae</taxon>
        <taxon>Thermospira</taxon>
    </lineage>
</organism>
<gene>
    <name evidence="1" type="ORF">KDW03_00835</name>
</gene>
<keyword evidence="2" id="KW-1185">Reference proteome</keyword>
<dbReference type="RefSeq" id="WP_271435513.1">
    <property type="nucleotide sequence ID" value="NZ_CP073355.1"/>
</dbReference>
<sequence length="207" mass="25847">MKYRLWSLLLSLTVMVTVWAESSDFGFKPLRNKIRTKEDYFRLFNQWLYQDMDSVSRNIFFLELAYVMPYDHPIKALTPITNEMQYLHYQYLLMMQICQLLTQSYIDYGYMYMKEHIYFFNEEFKTNYLQGYDISEFYFTKARQYWDETIQHAKMAYETRFYKTDLLYMEDMVYRIRDGDLNYYKVIDNLMYRIERNRAEIKRRWGE</sequence>
<dbReference type="AlphaFoldDB" id="A0AAX3BDN3"/>
<dbReference type="Proteomes" id="UP001056539">
    <property type="component" value="Chromosome"/>
</dbReference>
<protein>
    <submittedName>
        <fullName evidence="1">Uncharacterized protein</fullName>
    </submittedName>
</protein>
<dbReference type="EMBL" id="CP073355">
    <property type="protein sequence ID" value="URA10382.1"/>
    <property type="molecule type" value="Genomic_DNA"/>
</dbReference>
<accession>A0AAX3BDN3</accession>
<reference evidence="1" key="1">
    <citation type="submission" date="2021-04" db="EMBL/GenBank/DDBJ databases">
        <authorList>
            <person name="Postec A."/>
        </authorList>
    </citation>
    <scope>NUCLEOTIDE SEQUENCE</scope>
    <source>
        <strain evidence="1">F1F22</strain>
    </source>
</reference>
<evidence type="ECO:0000313" key="2">
    <source>
        <dbReference type="Proteomes" id="UP001056539"/>
    </source>
</evidence>
<dbReference type="KEGG" id="taqu:KDW03_00835"/>
<reference evidence="1" key="2">
    <citation type="submission" date="2022-06" db="EMBL/GenBank/DDBJ databases">
        <title>Thermospira aquatica gen. nov., sp. nov.</title>
        <authorList>
            <person name="Ben Ali Gam Z."/>
            <person name="Labat M."/>
        </authorList>
    </citation>
    <scope>NUCLEOTIDE SEQUENCE</scope>
    <source>
        <strain evidence="1">F1F22</strain>
    </source>
</reference>
<name>A0AAX3BDN3_9SPIR</name>
<evidence type="ECO:0000313" key="1">
    <source>
        <dbReference type="EMBL" id="URA10382.1"/>
    </source>
</evidence>
<proteinExistence type="predicted"/>